<dbReference type="GO" id="GO:0006623">
    <property type="term" value="P:protein targeting to vacuole"/>
    <property type="evidence" value="ECO:0007669"/>
    <property type="project" value="UniProtKB-UniRule"/>
</dbReference>
<dbReference type="PANTHER" id="PTHR13027:SF7">
    <property type="entry name" value="VACUOLAR FUSION PROTEIN MON1 HOMOLOG"/>
    <property type="match status" value="1"/>
</dbReference>
<feature type="domain" description="FUZ/MON1/HPS1 second Longin" evidence="5">
    <location>
        <begin position="419"/>
        <end position="516"/>
    </location>
</feature>
<sequence>MADVDDGVQTPHKESDTSVVTTPSIFETDAPGTASLHESMLVASDSFENLNYDQLDTPRSRLGSGIIGNLSSKKNESLENINDEAGDDGQEGVSGDEGYDEKQSETGGSVVEAPVITSDLPEETSIEGLGHQGKVSNERSDVRPKDLPVGDKIAAIGKGDEDVQTEVKTESHSAIDVTYSDTSTLCENEERVCDKEEEPESQETSVPAEVISNIEEMNLSSDSNAGGSAGPNWMRMSADTISDGEDVNHPAWRHHKKHVFILSEAGKPVYSRFGNEDNLVTLMGVMQALVSFVTNSEKDSIRCIVAGDHRFVFLLREHLFLVGVSRGPDSTHQLLLQLSYVYNQIISVLTLSQLAKIFKQRHNFDLRRLLSGAEKFIDNLLNMMDSEPGFLLGAVRCLPLEGSIRDTIAQAIVQHCKVKDLVFALIIASSQLVTLVRMKKYFLHPVDLHLIINLVNASESFKAAESWTPICLPKFDSSGFLQAHVSYLDESCQTCLFLLTVDRDSFFTLSDCKSKIKQKLQKSNCLQAISDSLSRNSYSIKQCAISGLRHFLYKSRNSAQYTSPELEAPYLSQEEQDRLFGLYQYLHHRIHSSSRPLKLLYHVGAHETLIGWITQGFELYAVFGPLVTKTIAIQAINKLLRWIKKEENRLFILSSFTF</sequence>
<evidence type="ECO:0000259" key="4">
    <source>
        <dbReference type="Pfam" id="PF19036"/>
    </source>
</evidence>
<evidence type="ECO:0000259" key="5">
    <source>
        <dbReference type="Pfam" id="PF19037"/>
    </source>
</evidence>
<dbReference type="Pfam" id="PF19038">
    <property type="entry name" value="Fuz_longin_3"/>
    <property type="match status" value="1"/>
</dbReference>
<dbReference type="PANTHER" id="PTHR13027">
    <property type="entry name" value="SAND PROTEIN-RELATED"/>
    <property type="match status" value="1"/>
</dbReference>
<feature type="domain" description="FUZ/MON1/HPS1 first Longin" evidence="4">
    <location>
        <begin position="257"/>
        <end position="380"/>
    </location>
</feature>
<evidence type="ECO:0000256" key="2">
    <source>
        <dbReference type="RuleBase" id="RU367048"/>
    </source>
</evidence>
<gene>
    <name evidence="7" type="ORF">OCBIM_22017249mg</name>
</gene>
<accession>A0A0L8HD68</accession>
<evidence type="ECO:0000313" key="7">
    <source>
        <dbReference type="EMBL" id="KOF87238.1"/>
    </source>
</evidence>
<dbReference type="Pfam" id="PF19036">
    <property type="entry name" value="Fuz_longin_1"/>
    <property type="match status" value="1"/>
</dbReference>
<feature type="domain" description="FUZ/MON1/HPS1 third Longin" evidence="6">
    <location>
        <begin position="547"/>
        <end position="647"/>
    </location>
</feature>
<reference evidence="7" key="1">
    <citation type="submission" date="2015-07" db="EMBL/GenBank/DDBJ databases">
        <title>MeaNS - Measles Nucleotide Surveillance Program.</title>
        <authorList>
            <person name="Tran T."/>
            <person name="Druce J."/>
        </authorList>
    </citation>
    <scope>NUCLEOTIDE SEQUENCE</scope>
    <source>
        <strain evidence="7">UCB-OBI-ISO-001</strain>
        <tissue evidence="7">Gonad</tissue>
    </source>
</reference>
<evidence type="ECO:0000259" key="6">
    <source>
        <dbReference type="Pfam" id="PF19038"/>
    </source>
</evidence>
<comment type="function">
    <text evidence="2">Plays an important role in membrane trafficking through the secretory apparatus.</text>
</comment>
<dbReference type="STRING" id="37653.A0A0L8HD68"/>
<dbReference type="InterPro" id="IPR043972">
    <property type="entry name" value="FUZ/MON1/HPS1_longin_1"/>
</dbReference>
<name>A0A0L8HD68_OCTBM</name>
<dbReference type="GO" id="GO:0035658">
    <property type="term" value="C:Mon1-Ccz1 complex"/>
    <property type="evidence" value="ECO:0007669"/>
    <property type="project" value="TreeGrafter"/>
</dbReference>
<evidence type="ECO:0000256" key="1">
    <source>
        <dbReference type="ARBA" id="ARBA00008968"/>
    </source>
</evidence>
<dbReference type="PRINTS" id="PR01546">
    <property type="entry name" value="YEAST73DUF"/>
</dbReference>
<comment type="similarity">
    <text evidence="1 2">Belongs to the MON1/SAND family.</text>
</comment>
<dbReference type="KEGG" id="obi:106871415"/>
<dbReference type="InterPro" id="IPR004353">
    <property type="entry name" value="Mon1"/>
</dbReference>
<dbReference type="InterPro" id="IPR043970">
    <property type="entry name" value="FUZ/MON1/HPS1_longin_3"/>
</dbReference>
<dbReference type="Pfam" id="PF19037">
    <property type="entry name" value="Fuz_longin_2"/>
    <property type="match status" value="1"/>
</dbReference>
<dbReference type="OMA" id="NDSEANF"/>
<feature type="compositionally biased region" description="Acidic residues" evidence="3">
    <location>
        <begin position="81"/>
        <end position="90"/>
    </location>
</feature>
<feature type="compositionally biased region" description="Basic and acidic residues" evidence="3">
    <location>
        <begin position="136"/>
        <end position="147"/>
    </location>
</feature>
<proteinExistence type="inferred from homology"/>
<protein>
    <recommendedName>
        <fullName evidence="2">Vacuolar fusion protein MON1 homolog</fullName>
    </recommendedName>
</protein>
<dbReference type="OrthoDB" id="272411at2759"/>
<feature type="region of interest" description="Disordered" evidence="3">
    <location>
        <begin position="56"/>
        <end position="147"/>
    </location>
</feature>
<dbReference type="AlphaFoldDB" id="A0A0L8HD68"/>
<organism evidence="7">
    <name type="scientific">Octopus bimaculoides</name>
    <name type="common">California two-spotted octopus</name>
    <dbReference type="NCBI Taxonomy" id="37653"/>
    <lineage>
        <taxon>Eukaryota</taxon>
        <taxon>Metazoa</taxon>
        <taxon>Spiralia</taxon>
        <taxon>Lophotrochozoa</taxon>
        <taxon>Mollusca</taxon>
        <taxon>Cephalopoda</taxon>
        <taxon>Coleoidea</taxon>
        <taxon>Octopodiformes</taxon>
        <taxon>Octopoda</taxon>
        <taxon>Incirrata</taxon>
        <taxon>Octopodidae</taxon>
        <taxon>Octopus</taxon>
    </lineage>
</organism>
<evidence type="ECO:0000256" key="3">
    <source>
        <dbReference type="SAM" id="MobiDB-lite"/>
    </source>
</evidence>
<feature type="region of interest" description="Disordered" evidence="3">
    <location>
        <begin position="1"/>
        <end position="31"/>
    </location>
</feature>
<dbReference type="EMBL" id="KQ418469">
    <property type="protein sequence ID" value="KOF87238.1"/>
    <property type="molecule type" value="Genomic_DNA"/>
</dbReference>
<dbReference type="GO" id="GO:0016192">
    <property type="term" value="P:vesicle-mediated transport"/>
    <property type="evidence" value="ECO:0007669"/>
    <property type="project" value="InterPro"/>
</dbReference>
<dbReference type="InterPro" id="IPR043971">
    <property type="entry name" value="FUZ/MON1/HPS1_longin_2"/>
</dbReference>